<dbReference type="InterPro" id="IPR029058">
    <property type="entry name" value="AB_hydrolase_fold"/>
</dbReference>
<dbReference type="InterPro" id="IPR050266">
    <property type="entry name" value="AB_hydrolase_sf"/>
</dbReference>
<protein>
    <submittedName>
        <fullName evidence="2">Pimeloyl-ACP methyl ester carboxylesterase</fullName>
    </submittedName>
</protein>
<evidence type="ECO:0000313" key="3">
    <source>
        <dbReference type="Proteomes" id="UP001225356"/>
    </source>
</evidence>
<dbReference type="EMBL" id="JAUSQU010000001">
    <property type="protein sequence ID" value="MDP9842309.1"/>
    <property type="molecule type" value="Genomic_DNA"/>
</dbReference>
<dbReference type="InterPro" id="IPR000073">
    <property type="entry name" value="AB_hydrolase_1"/>
</dbReference>
<dbReference type="SUPFAM" id="SSF53474">
    <property type="entry name" value="alpha/beta-Hydrolases"/>
    <property type="match status" value="1"/>
</dbReference>
<comment type="caution">
    <text evidence="2">The sequence shown here is derived from an EMBL/GenBank/DDBJ whole genome shotgun (WGS) entry which is preliminary data.</text>
</comment>
<sequence>MHVFSAPDGTGLAYHEFGEGPPVICLPGGPMQDSAYLGELGGLSAHRQLIMVDPRGTGRSAIPEDVTSYRCDRLVDDLEALRVHLGLDRMDLLGHSAGVNLAVLYAARHPDRVGKLMLVTPSVFAVGLAVTGEARLETARLRKDEPWFGPAIAALEAIVAGTATDDSWDAIDPFFYGRWDAAAQAHQAAQNGRRNDEAAAVFGSEGAYDPDATRTALATFDAPVLLLAGETDLNSPPSVVAEYAALFPNAEFVVQPEAGHCPWVDDAGRFVTTAATFLG</sequence>
<feature type="domain" description="AB hydrolase-1" evidence="1">
    <location>
        <begin position="21"/>
        <end position="263"/>
    </location>
</feature>
<dbReference type="Proteomes" id="UP001225356">
    <property type="component" value="Unassembled WGS sequence"/>
</dbReference>
<dbReference type="Gene3D" id="3.40.50.1820">
    <property type="entry name" value="alpha/beta hydrolase"/>
    <property type="match status" value="1"/>
</dbReference>
<accession>A0ABT9Q6C9</accession>
<name>A0ABT9Q6C9_9ACTN</name>
<evidence type="ECO:0000313" key="2">
    <source>
        <dbReference type="EMBL" id="MDP9842309.1"/>
    </source>
</evidence>
<keyword evidence="3" id="KW-1185">Reference proteome</keyword>
<dbReference type="PANTHER" id="PTHR43798:SF27">
    <property type="entry name" value="HYDROLASE ALPHA_BETA HYDROLASE FOLD FAMILY"/>
    <property type="match status" value="1"/>
</dbReference>
<organism evidence="2 3">
    <name type="scientific">Streptosporangium lutulentum</name>
    <dbReference type="NCBI Taxonomy" id="1461250"/>
    <lineage>
        <taxon>Bacteria</taxon>
        <taxon>Bacillati</taxon>
        <taxon>Actinomycetota</taxon>
        <taxon>Actinomycetes</taxon>
        <taxon>Streptosporangiales</taxon>
        <taxon>Streptosporangiaceae</taxon>
        <taxon>Streptosporangium</taxon>
    </lineage>
</organism>
<reference evidence="2 3" key="1">
    <citation type="submission" date="2023-07" db="EMBL/GenBank/DDBJ databases">
        <title>Sequencing the genomes of 1000 actinobacteria strains.</title>
        <authorList>
            <person name="Klenk H.-P."/>
        </authorList>
    </citation>
    <scope>NUCLEOTIDE SEQUENCE [LARGE SCALE GENOMIC DNA]</scope>
    <source>
        <strain evidence="2 3">DSM 46740</strain>
    </source>
</reference>
<dbReference type="RefSeq" id="WP_307556231.1">
    <property type="nucleotide sequence ID" value="NZ_JAUSQU010000001.1"/>
</dbReference>
<dbReference type="PANTHER" id="PTHR43798">
    <property type="entry name" value="MONOACYLGLYCEROL LIPASE"/>
    <property type="match status" value="1"/>
</dbReference>
<proteinExistence type="predicted"/>
<gene>
    <name evidence="2" type="ORF">J2853_001520</name>
</gene>
<evidence type="ECO:0000259" key="1">
    <source>
        <dbReference type="Pfam" id="PF00561"/>
    </source>
</evidence>
<dbReference type="Pfam" id="PF00561">
    <property type="entry name" value="Abhydrolase_1"/>
    <property type="match status" value="1"/>
</dbReference>
<dbReference type="PRINTS" id="PR00111">
    <property type="entry name" value="ABHYDROLASE"/>
</dbReference>